<dbReference type="EMBL" id="JPWV03000142">
    <property type="protein sequence ID" value="KAG2523342.1"/>
    <property type="molecule type" value="Genomic_DNA"/>
</dbReference>
<evidence type="ECO:0000313" key="8">
    <source>
        <dbReference type="EMBL" id="RLN37630.1"/>
    </source>
</evidence>
<dbReference type="GO" id="GO:0003700">
    <property type="term" value="F:DNA-binding transcription factor activity"/>
    <property type="evidence" value="ECO:0007669"/>
    <property type="project" value="InterPro"/>
</dbReference>
<evidence type="ECO:0000313" key="7">
    <source>
        <dbReference type="EMBL" id="KAG2526325.1"/>
    </source>
</evidence>
<comment type="subcellular location">
    <subcellularLocation>
        <location evidence="1">Nucleus</location>
    </subcellularLocation>
</comment>
<dbReference type="Proteomes" id="UP000792063">
    <property type="component" value="Unassembled WGS sequence"/>
</dbReference>
<dbReference type="Proteomes" id="UP000785171">
    <property type="component" value="Unassembled WGS sequence"/>
</dbReference>
<organism evidence="8 11">
    <name type="scientific">Phytophthora kernoviae</name>
    <dbReference type="NCBI Taxonomy" id="325452"/>
    <lineage>
        <taxon>Eukaryota</taxon>
        <taxon>Sar</taxon>
        <taxon>Stramenopiles</taxon>
        <taxon>Oomycota</taxon>
        <taxon>Peronosporomycetes</taxon>
        <taxon>Peronosporales</taxon>
        <taxon>Peronosporaceae</taxon>
        <taxon>Phytophthora</taxon>
    </lineage>
</organism>
<comment type="caution">
    <text evidence="8">The sequence shown here is derived from an EMBL/GenBank/DDBJ whole genome shotgun (WGS) entry which is preliminary data.</text>
</comment>
<accession>A0A421FD20</accession>
<evidence type="ECO:0000256" key="4">
    <source>
        <dbReference type="RuleBase" id="RU004020"/>
    </source>
</evidence>
<dbReference type="PANTHER" id="PTHR10015">
    <property type="entry name" value="HEAT SHOCK TRANSCRIPTION FACTOR"/>
    <property type="match status" value="1"/>
</dbReference>
<dbReference type="EMBL" id="MAYM02000528">
    <property type="protein sequence ID" value="RLN37630.1"/>
    <property type="molecule type" value="Genomic_DNA"/>
</dbReference>
<dbReference type="SMART" id="SM00415">
    <property type="entry name" value="HSF"/>
    <property type="match status" value="1"/>
</dbReference>
<comment type="similarity">
    <text evidence="4">Belongs to the HSF family.</text>
</comment>
<dbReference type="AlphaFoldDB" id="A0A421FD20"/>
<evidence type="ECO:0000313" key="9">
    <source>
        <dbReference type="EMBL" id="RLN79601.1"/>
    </source>
</evidence>
<dbReference type="EMBL" id="JPWU03000102">
    <property type="protein sequence ID" value="KAG2526325.1"/>
    <property type="molecule type" value="Genomic_DNA"/>
</dbReference>
<gene>
    <name evidence="8" type="ORF">BBI17_005298</name>
    <name evidence="9" type="ORF">BBO99_00005145</name>
    <name evidence="6" type="ORF">JM16_005278</name>
    <name evidence="7" type="ORF">JM18_004428</name>
</gene>
<keyword evidence="10" id="KW-1185">Reference proteome</keyword>
<evidence type="ECO:0000256" key="2">
    <source>
        <dbReference type="ARBA" id="ARBA00023125"/>
    </source>
</evidence>
<dbReference type="Gene3D" id="1.10.10.10">
    <property type="entry name" value="Winged helix-like DNA-binding domain superfamily/Winged helix DNA-binding domain"/>
    <property type="match status" value="1"/>
</dbReference>
<evidence type="ECO:0000313" key="11">
    <source>
        <dbReference type="Proteomes" id="UP000285883"/>
    </source>
</evidence>
<reference evidence="6" key="1">
    <citation type="journal article" date="2015" name="Genom Data">
        <title>Genome sequences of six Phytophthora species associated with forests in New Zealand.</title>
        <authorList>
            <person name="Studholme D.J."/>
            <person name="McDougal R.L."/>
            <person name="Sambles C."/>
            <person name="Hansen E."/>
            <person name="Hardy G."/>
            <person name="Grant M."/>
            <person name="Ganley R.J."/>
            <person name="Williams N.M."/>
        </authorList>
    </citation>
    <scope>NUCLEOTIDE SEQUENCE</scope>
    <source>
        <strain evidence="6">NZFS 2646</strain>
        <strain evidence="7">NZFS 3630</strain>
    </source>
</reference>
<dbReference type="FunFam" id="1.10.10.10:FF:000286">
    <property type="entry name" value="Heat shock transcription factor"/>
    <property type="match status" value="1"/>
</dbReference>
<dbReference type="PRINTS" id="PR00056">
    <property type="entry name" value="HSFDOMAIN"/>
</dbReference>
<reference evidence="10 11" key="2">
    <citation type="submission" date="2018-07" db="EMBL/GenBank/DDBJ databases">
        <title>Genome sequencing of oomycete isolates from Chile give support for New Zealand origin for Phytophthora kernoviae and make available the first Nothophytophthora sp. genome.</title>
        <authorList>
            <person name="Studholme D.J."/>
            <person name="Sanfuentes E."/>
            <person name="Panda P."/>
            <person name="Hill R."/>
            <person name="Sambles C."/>
            <person name="Grant M."/>
            <person name="Williams N.M."/>
            <person name="Mcdougal R.L."/>
        </authorList>
    </citation>
    <scope>NUCLEOTIDE SEQUENCE [LARGE SCALE GENOMIC DNA]</scope>
    <source>
        <strain evidence="8">Chile2</strain>
        <strain evidence="9">Chile4</strain>
    </source>
</reference>
<proteinExistence type="inferred from homology"/>
<dbReference type="EMBL" id="MBDN02000139">
    <property type="protein sequence ID" value="RLN79601.1"/>
    <property type="molecule type" value="Genomic_DNA"/>
</dbReference>
<dbReference type="STRING" id="325452.A0A421FD20"/>
<dbReference type="InterPro" id="IPR036388">
    <property type="entry name" value="WH-like_DNA-bd_sf"/>
</dbReference>
<dbReference type="Proteomes" id="UP000285883">
    <property type="component" value="Unassembled WGS sequence"/>
</dbReference>
<dbReference type="SUPFAM" id="SSF46785">
    <property type="entry name" value="Winged helix' DNA-binding domain"/>
    <property type="match status" value="1"/>
</dbReference>
<dbReference type="InterPro" id="IPR000232">
    <property type="entry name" value="HSF_DNA-bd"/>
</dbReference>
<feature type="domain" description="HSF-type DNA-binding" evidence="5">
    <location>
        <begin position="18"/>
        <end position="113"/>
    </location>
</feature>
<evidence type="ECO:0000313" key="6">
    <source>
        <dbReference type="EMBL" id="KAG2523342.1"/>
    </source>
</evidence>
<sequence length="332" mass="37808">MKSSSSSPGNSNANSPKEVAPFLKSLRRMLEDEADTILRWTPNGRAFEIHDMEEMMATVLPKYFKHCKYTSFQRQLNYFNFRKWTKSKAVVCTFSNDFFLRDQPELAWRITRKKSLHSSPHALPKYRSALSSARVSAMPYWKKPRTMMLPSPHQGMSSTQMMLNNSENAAAIDGRRRLPFPSPTDTAMMTKEHDLRQPLSARRFYGCLNVSVPSYDSYGRSFDLSNGSTEQTEPLDWIDCLLPPADETYMCMYPSVATVTPYPVHSVSTRKCFDFIATKLHSLALTLFLPLDVSLPQEAINNFAVAERDIGSGPSTMFKRPSYGRERTSLFG</sequence>
<dbReference type="PANTHER" id="PTHR10015:SF427">
    <property type="entry name" value="HEAT SHOCK FACTOR PROTEIN"/>
    <property type="match status" value="1"/>
</dbReference>
<dbReference type="Pfam" id="PF00447">
    <property type="entry name" value="HSF_DNA-bind"/>
    <property type="match status" value="1"/>
</dbReference>
<protein>
    <recommendedName>
        <fullName evidence="5">HSF-type DNA-binding domain-containing protein</fullName>
    </recommendedName>
</protein>
<keyword evidence="3" id="KW-0539">Nucleus</keyword>
<dbReference type="GO" id="GO:0043565">
    <property type="term" value="F:sequence-specific DNA binding"/>
    <property type="evidence" value="ECO:0007669"/>
    <property type="project" value="InterPro"/>
</dbReference>
<keyword evidence="2" id="KW-0238">DNA-binding</keyword>
<dbReference type="InterPro" id="IPR036390">
    <property type="entry name" value="WH_DNA-bd_sf"/>
</dbReference>
<evidence type="ECO:0000256" key="3">
    <source>
        <dbReference type="ARBA" id="ARBA00023242"/>
    </source>
</evidence>
<evidence type="ECO:0000259" key="5">
    <source>
        <dbReference type="SMART" id="SM00415"/>
    </source>
</evidence>
<dbReference type="Proteomes" id="UP000285624">
    <property type="component" value="Unassembled WGS sequence"/>
</dbReference>
<reference evidence="6" key="3">
    <citation type="submission" date="2020-06" db="EMBL/GenBank/DDBJ databases">
        <authorList>
            <person name="Studholme D.J."/>
        </authorList>
    </citation>
    <scope>NUCLEOTIDE SEQUENCE</scope>
    <source>
        <strain evidence="6">NZFS 2646</strain>
        <strain evidence="7">NZFS 3630</strain>
    </source>
</reference>
<evidence type="ECO:0000256" key="1">
    <source>
        <dbReference type="ARBA" id="ARBA00004123"/>
    </source>
</evidence>
<name>A0A421FD20_9STRA</name>
<dbReference type="GO" id="GO:0005634">
    <property type="term" value="C:nucleus"/>
    <property type="evidence" value="ECO:0007669"/>
    <property type="project" value="UniProtKB-SubCell"/>
</dbReference>
<evidence type="ECO:0000313" key="10">
    <source>
        <dbReference type="Proteomes" id="UP000285624"/>
    </source>
</evidence>